<evidence type="ECO:0000256" key="2">
    <source>
        <dbReference type="ARBA" id="ARBA00022679"/>
    </source>
</evidence>
<dbReference type="AlphaFoldDB" id="A0AAE3W9Q3"/>
<reference evidence="4" key="1">
    <citation type="submission" date="2022-07" db="EMBL/GenBank/DDBJ databases">
        <authorList>
            <person name="Otstavnykh N."/>
            <person name="Isaeva M."/>
            <person name="Bystritskaya E."/>
        </authorList>
    </citation>
    <scope>NUCLEOTIDE SEQUENCE</scope>
    <source>
        <strain evidence="4">KCTC 52189</strain>
    </source>
</reference>
<keyword evidence="5" id="KW-1185">Reference proteome</keyword>
<dbReference type="PANTHER" id="PTHR43464:SF19">
    <property type="entry name" value="UBIQUINONE BIOSYNTHESIS O-METHYLTRANSFERASE, MITOCHONDRIAL"/>
    <property type="match status" value="1"/>
</dbReference>
<dbReference type="GO" id="GO:0008168">
    <property type="term" value="F:methyltransferase activity"/>
    <property type="evidence" value="ECO:0007669"/>
    <property type="project" value="UniProtKB-KW"/>
</dbReference>
<keyword evidence="2" id="KW-0808">Transferase</keyword>
<reference evidence="4" key="2">
    <citation type="submission" date="2023-02" db="EMBL/GenBank/DDBJ databases">
        <title>'Rhodoalgimonas zhirmunskyi' gen. nov., isolated from a red alga.</title>
        <authorList>
            <person name="Nedashkovskaya O.I."/>
            <person name="Otstavnykh N.Y."/>
            <person name="Bystritskaya E.P."/>
            <person name="Balabanova L.A."/>
            <person name="Isaeva M.P."/>
        </authorList>
    </citation>
    <scope>NUCLEOTIDE SEQUENCE</scope>
    <source>
        <strain evidence="4">KCTC 52189</strain>
    </source>
</reference>
<dbReference type="EMBL" id="JANHAX010000001">
    <property type="protein sequence ID" value="MDQ2088809.1"/>
    <property type="molecule type" value="Genomic_DNA"/>
</dbReference>
<dbReference type="CDD" id="cd02440">
    <property type="entry name" value="AdoMet_MTases"/>
    <property type="match status" value="1"/>
</dbReference>
<dbReference type="RefSeq" id="WP_306734071.1">
    <property type="nucleotide sequence ID" value="NZ_JANHAX010000001.1"/>
</dbReference>
<comment type="caution">
    <text evidence="4">The sequence shown here is derived from an EMBL/GenBank/DDBJ whole genome shotgun (WGS) entry which is preliminary data.</text>
</comment>
<dbReference type="GO" id="GO:0032259">
    <property type="term" value="P:methylation"/>
    <property type="evidence" value="ECO:0007669"/>
    <property type="project" value="UniProtKB-KW"/>
</dbReference>
<name>A0AAE3W9Q3_9RHOB</name>
<proteinExistence type="predicted"/>
<keyword evidence="3" id="KW-0949">S-adenosyl-L-methionine</keyword>
<evidence type="ECO:0000313" key="5">
    <source>
        <dbReference type="Proteomes" id="UP001226762"/>
    </source>
</evidence>
<dbReference type="PANTHER" id="PTHR43464">
    <property type="entry name" value="METHYLTRANSFERASE"/>
    <property type="match status" value="1"/>
</dbReference>
<accession>A0AAE3W9Q3</accession>
<protein>
    <submittedName>
        <fullName evidence="4">Class I SAM-dependent methyltransferase</fullName>
    </submittedName>
</protein>
<organism evidence="4 5">
    <name type="scientific">Marimonas arenosa</name>
    <dbReference type="NCBI Taxonomy" id="1795305"/>
    <lineage>
        <taxon>Bacteria</taxon>
        <taxon>Pseudomonadati</taxon>
        <taxon>Pseudomonadota</taxon>
        <taxon>Alphaproteobacteria</taxon>
        <taxon>Rhodobacterales</taxon>
        <taxon>Paracoccaceae</taxon>
        <taxon>Marimonas</taxon>
    </lineage>
</organism>
<keyword evidence="1 4" id="KW-0489">Methyltransferase</keyword>
<gene>
    <name evidence="4" type="ORF">NO357_02690</name>
</gene>
<dbReference type="SUPFAM" id="SSF53335">
    <property type="entry name" value="S-adenosyl-L-methionine-dependent methyltransferases"/>
    <property type="match status" value="1"/>
</dbReference>
<evidence type="ECO:0000313" key="4">
    <source>
        <dbReference type="EMBL" id="MDQ2088809.1"/>
    </source>
</evidence>
<evidence type="ECO:0000256" key="1">
    <source>
        <dbReference type="ARBA" id="ARBA00022603"/>
    </source>
</evidence>
<dbReference type="Gene3D" id="3.40.50.150">
    <property type="entry name" value="Vaccinia Virus protein VP39"/>
    <property type="match status" value="1"/>
</dbReference>
<dbReference type="Proteomes" id="UP001226762">
    <property type="component" value="Unassembled WGS sequence"/>
</dbReference>
<sequence>MAEKFLEKTYGCETPDATRAHYDRWAATYDAEIAENGYATPARCAGALARQLNDKSAPILDFGCGTGLSGVALAAQGFTCIDGIDPAAGMLAEAEKRGLYRKLIHIDPGSDLPGAPGSYAAIAAIGVIGVGAAPPEVMDQIAAALAPGGLLVFSFNDHALEDSDCAAKRDALLANGTMRKLEESYGDHLPGIGLNSSVYVFEKL</sequence>
<evidence type="ECO:0000256" key="3">
    <source>
        <dbReference type="ARBA" id="ARBA00022691"/>
    </source>
</evidence>
<dbReference type="InterPro" id="IPR029063">
    <property type="entry name" value="SAM-dependent_MTases_sf"/>
</dbReference>
<dbReference type="Pfam" id="PF13489">
    <property type="entry name" value="Methyltransf_23"/>
    <property type="match status" value="1"/>
</dbReference>